<protein>
    <submittedName>
        <fullName evidence="2">Uncharacterized protein</fullName>
    </submittedName>
</protein>
<dbReference type="Proteomes" id="UP000821837">
    <property type="component" value="Chromosome 3"/>
</dbReference>
<evidence type="ECO:0000313" key="2">
    <source>
        <dbReference type="EMBL" id="KAH7961760.1"/>
    </source>
</evidence>
<feature type="region of interest" description="Disordered" evidence="1">
    <location>
        <begin position="243"/>
        <end position="264"/>
    </location>
</feature>
<evidence type="ECO:0000256" key="1">
    <source>
        <dbReference type="SAM" id="MobiDB-lite"/>
    </source>
</evidence>
<dbReference type="Gene3D" id="3.60.10.10">
    <property type="entry name" value="Endonuclease/exonuclease/phosphatase"/>
    <property type="match status" value="1"/>
</dbReference>
<evidence type="ECO:0000313" key="3">
    <source>
        <dbReference type="Proteomes" id="UP000821837"/>
    </source>
</evidence>
<dbReference type="InterPro" id="IPR036691">
    <property type="entry name" value="Endo/exonu/phosph_ase_sf"/>
</dbReference>
<organism evidence="2 3">
    <name type="scientific">Rhipicephalus sanguineus</name>
    <name type="common">Brown dog tick</name>
    <name type="synonym">Ixodes sanguineus</name>
    <dbReference type="NCBI Taxonomy" id="34632"/>
    <lineage>
        <taxon>Eukaryota</taxon>
        <taxon>Metazoa</taxon>
        <taxon>Ecdysozoa</taxon>
        <taxon>Arthropoda</taxon>
        <taxon>Chelicerata</taxon>
        <taxon>Arachnida</taxon>
        <taxon>Acari</taxon>
        <taxon>Parasitiformes</taxon>
        <taxon>Ixodida</taxon>
        <taxon>Ixodoidea</taxon>
        <taxon>Ixodidae</taxon>
        <taxon>Rhipicephalinae</taxon>
        <taxon>Rhipicephalus</taxon>
        <taxon>Rhipicephalus</taxon>
    </lineage>
</organism>
<dbReference type="AlphaFoldDB" id="A0A9D4PZL2"/>
<reference evidence="2" key="1">
    <citation type="journal article" date="2020" name="Cell">
        <title>Large-Scale Comparative Analyses of Tick Genomes Elucidate Their Genetic Diversity and Vector Capacities.</title>
        <authorList>
            <consortium name="Tick Genome and Microbiome Consortium (TIGMIC)"/>
            <person name="Jia N."/>
            <person name="Wang J."/>
            <person name="Shi W."/>
            <person name="Du L."/>
            <person name="Sun Y."/>
            <person name="Zhan W."/>
            <person name="Jiang J.F."/>
            <person name="Wang Q."/>
            <person name="Zhang B."/>
            <person name="Ji P."/>
            <person name="Bell-Sakyi L."/>
            <person name="Cui X.M."/>
            <person name="Yuan T.T."/>
            <person name="Jiang B.G."/>
            <person name="Yang W.F."/>
            <person name="Lam T.T."/>
            <person name="Chang Q.C."/>
            <person name="Ding S.J."/>
            <person name="Wang X.J."/>
            <person name="Zhu J.G."/>
            <person name="Ruan X.D."/>
            <person name="Zhao L."/>
            <person name="Wei J.T."/>
            <person name="Ye R.Z."/>
            <person name="Que T.C."/>
            <person name="Du C.H."/>
            <person name="Zhou Y.H."/>
            <person name="Cheng J.X."/>
            <person name="Dai P.F."/>
            <person name="Guo W.B."/>
            <person name="Han X.H."/>
            <person name="Huang E.J."/>
            <person name="Li L.F."/>
            <person name="Wei W."/>
            <person name="Gao Y.C."/>
            <person name="Liu J.Z."/>
            <person name="Shao H.Z."/>
            <person name="Wang X."/>
            <person name="Wang C.C."/>
            <person name="Yang T.C."/>
            <person name="Huo Q.B."/>
            <person name="Li W."/>
            <person name="Chen H.Y."/>
            <person name="Chen S.E."/>
            <person name="Zhou L.G."/>
            <person name="Ni X.B."/>
            <person name="Tian J.H."/>
            <person name="Sheng Y."/>
            <person name="Liu T."/>
            <person name="Pan Y.S."/>
            <person name="Xia L.Y."/>
            <person name="Li J."/>
            <person name="Zhao F."/>
            <person name="Cao W.C."/>
        </authorList>
    </citation>
    <scope>NUCLEOTIDE SEQUENCE</scope>
    <source>
        <strain evidence="2">Rsan-2018</strain>
    </source>
</reference>
<gene>
    <name evidence="2" type="ORF">HPB52_011929</name>
</gene>
<accession>A0A9D4PZL2</accession>
<proteinExistence type="predicted"/>
<comment type="caution">
    <text evidence="2">The sequence shown here is derived from an EMBL/GenBank/DDBJ whole genome shotgun (WGS) entry which is preliminary data.</text>
</comment>
<feature type="region of interest" description="Disordered" evidence="1">
    <location>
        <begin position="71"/>
        <end position="100"/>
    </location>
</feature>
<feature type="compositionally biased region" description="Basic and acidic residues" evidence="1">
    <location>
        <begin position="74"/>
        <end position="85"/>
    </location>
</feature>
<keyword evidence="3" id="KW-1185">Reference proteome</keyword>
<dbReference type="VEuPathDB" id="VectorBase:RSAN_057827"/>
<dbReference type="VEuPathDB" id="VectorBase:RSAN_033297"/>
<dbReference type="SUPFAM" id="SSF56219">
    <property type="entry name" value="DNase I-like"/>
    <property type="match status" value="1"/>
</dbReference>
<name>A0A9D4PZL2_RHISA</name>
<sequence>MPGVKEVRVNTRNTVAADAVSGVDGTPTGHIGDYRDMSVIARLPADRSQSSGVVQGVHGNCANDDLLANASSEQRGHQASAEKRGGAKPTFQKKALQSASNEENKNLRLFLRVVADVLPPDNQQPASSRILSLPPPELPQWNANSLRRQQTDLSLHLMTMTCLLCRKFMWQQLTGAFSDMLASSRTSCTWEACQSAPCLDEGHEQGAPHAEVHVTDLLSGPVECCAVGVRLGSSDNRSQYICPSEQTTEPSQPHLTRPTPRQRFPPVRFNAHHTAWGSRRCCPRSQRLWDVYNQLGLSILNTGTPTFVRRAVRAVLHHRHHLPLLINPIIGMTARSKVCHSVGWKKDADSGTFVQLVAEGARMATVRSTAQVGQPVPDIQHLELRAARRHAERVALRTTLPENWSAFRRVDAVCRRHARRRRNQSWLGVCCSFSRSP</sequence>
<dbReference type="EMBL" id="JABSTV010001249">
    <property type="protein sequence ID" value="KAH7961760.1"/>
    <property type="molecule type" value="Genomic_DNA"/>
</dbReference>
<reference evidence="2" key="2">
    <citation type="submission" date="2021-09" db="EMBL/GenBank/DDBJ databases">
        <authorList>
            <person name="Jia N."/>
            <person name="Wang J."/>
            <person name="Shi W."/>
            <person name="Du L."/>
            <person name="Sun Y."/>
            <person name="Zhan W."/>
            <person name="Jiang J."/>
            <person name="Wang Q."/>
            <person name="Zhang B."/>
            <person name="Ji P."/>
            <person name="Sakyi L.B."/>
            <person name="Cui X."/>
            <person name="Yuan T."/>
            <person name="Jiang B."/>
            <person name="Yang W."/>
            <person name="Lam T.T.-Y."/>
            <person name="Chang Q."/>
            <person name="Ding S."/>
            <person name="Wang X."/>
            <person name="Zhu J."/>
            <person name="Ruan X."/>
            <person name="Zhao L."/>
            <person name="Wei J."/>
            <person name="Que T."/>
            <person name="Du C."/>
            <person name="Cheng J."/>
            <person name="Dai P."/>
            <person name="Han X."/>
            <person name="Huang E."/>
            <person name="Gao Y."/>
            <person name="Liu J."/>
            <person name="Shao H."/>
            <person name="Ye R."/>
            <person name="Li L."/>
            <person name="Wei W."/>
            <person name="Wang X."/>
            <person name="Wang C."/>
            <person name="Huo Q."/>
            <person name="Li W."/>
            <person name="Guo W."/>
            <person name="Chen H."/>
            <person name="Chen S."/>
            <person name="Zhou L."/>
            <person name="Zhou L."/>
            <person name="Ni X."/>
            <person name="Tian J."/>
            <person name="Zhou Y."/>
            <person name="Sheng Y."/>
            <person name="Liu T."/>
            <person name="Pan Y."/>
            <person name="Xia L."/>
            <person name="Li J."/>
            <person name="Zhao F."/>
            <person name="Cao W."/>
        </authorList>
    </citation>
    <scope>NUCLEOTIDE SEQUENCE</scope>
    <source>
        <strain evidence="2">Rsan-2018</strain>
        <tissue evidence="2">Larvae</tissue>
    </source>
</reference>
<feature type="compositionally biased region" description="Polar residues" evidence="1">
    <location>
        <begin position="243"/>
        <end position="254"/>
    </location>
</feature>